<dbReference type="InterPro" id="IPR000700">
    <property type="entry name" value="PAS-assoc_C"/>
</dbReference>
<keyword evidence="10" id="KW-1185">Reference proteome</keyword>
<dbReference type="PROSITE" id="PS50112">
    <property type="entry name" value="PAS"/>
    <property type="match status" value="3"/>
</dbReference>
<accession>A0ABX0IEY3</accession>
<dbReference type="PRINTS" id="PR00344">
    <property type="entry name" value="BCTRLSENSOR"/>
</dbReference>
<evidence type="ECO:0000313" key="9">
    <source>
        <dbReference type="EMBL" id="NHM04424.1"/>
    </source>
</evidence>
<sequence>MNHLLKAISEANNHLLKEYSITHALQECITALGSNTLVDRCYIFKNEIKDGVLILNYEYEWCKKDVTPFIGNPELSGIPYDVFPGLLETLIQNLPLYGLVRESENVLFRETMEMQGIKSYLFTPIFSNDEFWGWIGFDDCETERIWQEEEVNVIHTVARNIGIRLNQDKVHFELESALDELNFYMKSSKQAKWEWNIITGGVKFTYYWFEMLGFTPEELEESFETWRNRIHPDDLSEIEQNLSNYINKISDNYSGVVRMLHKLGHYVWIKYSGIMITDNFGVATKIVGTHIDISEIKEKEIELAQQRNEYDHLVNSLAEVIFKTELNGDIIFLNSQWEKTTGYKINQCIHQNLFDYFENITSEIIEKQLEESSSTKLFEAQLVKKNGHKIWVLLILTIQTDIRNNKKIAIGSITDINDTISLKNELEISEQKFRFIAENTSDLIMQHRPDGIVTYVSSNCEKLIGYKPHELLNKSPYLILHPDDLERIKIQHKNILNFKNEIMTFRVRRKDQEYIWCETSSNIILNSNKEIIGVQTSSRDITERVKDQEEIKLALEKERELNELKSGFVTMASHQFRTPLSVIFSNVELLNYKINTKKVIIKDDVEVITNRIGNEVNRMTELMNNILVFGEYESNNLKIEIKEILLSDFIEKLIETYFNNEKDNRKLIFEMTGTEKPILSDESLLIHILNNLISNAFKYSKGSSNPILKIDFDQSYFKIQIIDFGIGIIPKETKHLFKSFYRGSNTSTIQGSGLGLIIAKQFTELLNGTISISSKIDEMTVVSLKFPYKQKKNRLTNIKK</sequence>
<dbReference type="EMBL" id="JAAJBV010000004">
    <property type="protein sequence ID" value="NHM04424.1"/>
    <property type="molecule type" value="Genomic_DNA"/>
</dbReference>
<dbReference type="SUPFAM" id="SSF55781">
    <property type="entry name" value="GAF domain-like"/>
    <property type="match status" value="1"/>
</dbReference>
<dbReference type="SMART" id="SM00388">
    <property type="entry name" value="HisKA"/>
    <property type="match status" value="1"/>
</dbReference>
<comment type="caution">
    <text evidence="9">The sequence shown here is derived from an EMBL/GenBank/DDBJ whole genome shotgun (WGS) entry which is preliminary data.</text>
</comment>
<name>A0ABX0IEY3_9FLAO</name>
<dbReference type="Pfam" id="PF00512">
    <property type="entry name" value="HisKA"/>
    <property type="match status" value="1"/>
</dbReference>
<evidence type="ECO:0000313" key="10">
    <source>
        <dbReference type="Proteomes" id="UP000761423"/>
    </source>
</evidence>
<dbReference type="InterPro" id="IPR005467">
    <property type="entry name" value="His_kinase_dom"/>
</dbReference>
<dbReference type="Pfam" id="PF08447">
    <property type="entry name" value="PAS_3"/>
    <property type="match status" value="2"/>
</dbReference>
<dbReference type="InterPro" id="IPR001610">
    <property type="entry name" value="PAC"/>
</dbReference>
<dbReference type="InterPro" id="IPR036890">
    <property type="entry name" value="HATPase_C_sf"/>
</dbReference>
<dbReference type="PANTHER" id="PTHR43304">
    <property type="entry name" value="PHYTOCHROME-LIKE PROTEIN CPH1"/>
    <property type="match status" value="1"/>
</dbReference>
<dbReference type="InterPro" id="IPR035965">
    <property type="entry name" value="PAS-like_dom_sf"/>
</dbReference>
<evidence type="ECO:0000259" key="8">
    <source>
        <dbReference type="PROSITE" id="PS50113"/>
    </source>
</evidence>
<dbReference type="Gene3D" id="3.30.450.40">
    <property type="match status" value="1"/>
</dbReference>
<dbReference type="PROSITE" id="PS50109">
    <property type="entry name" value="HIS_KIN"/>
    <property type="match status" value="1"/>
</dbReference>
<dbReference type="InterPro" id="IPR052162">
    <property type="entry name" value="Sensor_kinase/Photoreceptor"/>
</dbReference>
<dbReference type="SMART" id="SM00065">
    <property type="entry name" value="GAF"/>
    <property type="match status" value="1"/>
</dbReference>
<dbReference type="Pfam" id="PF01590">
    <property type="entry name" value="GAF"/>
    <property type="match status" value="1"/>
</dbReference>
<gene>
    <name evidence="9" type="ORF">G4L40_06860</name>
</gene>
<dbReference type="InterPro" id="IPR000014">
    <property type="entry name" value="PAS"/>
</dbReference>
<dbReference type="EC" id="2.7.13.3" evidence="2"/>
<dbReference type="SMART" id="SM00387">
    <property type="entry name" value="HATPase_c"/>
    <property type="match status" value="1"/>
</dbReference>
<feature type="domain" description="PAC" evidence="8">
    <location>
        <begin position="376"/>
        <end position="428"/>
    </location>
</feature>
<dbReference type="Pfam" id="PF02518">
    <property type="entry name" value="HATPase_c"/>
    <property type="match status" value="1"/>
</dbReference>
<dbReference type="CDD" id="cd00130">
    <property type="entry name" value="PAS"/>
    <property type="match status" value="3"/>
</dbReference>
<dbReference type="CDD" id="cd00082">
    <property type="entry name" value="HisKA"/>
    <property type="match status" value="1"/>
</dbReference>
<dbReference type="SUPFAM" id="SSF47384">
    <property type="entry name" value="Homodimeric domain of signal transducing histidine kinase"/>
    <property type="match status" value="1"/>
</dbReference>
<evidence type="ECO:0000256" key="4">
    <source>
        <dbReference type="ARBA" id="ARBA00022679"/>
    </source>
</evidence>
<keyword evidence="3" id="KW-0597">Phosphoprotein</keyword>
<dbReference type="Gene3D" id="3.30.565.10">
    <property type="entry name" value="Histidine kinase-like ATPase, C-terminal domain"/>
    <property type="match status" value="1"/>
</dbReference>
<dbReference type="SUPFAM" id="SSF55785">
    <property type="entry name" value="PYP-like sensor domain (PAS domain)"/>
    <property type="match status" value="3"/>
</dbReference>
<keyword evidence="4" id="KW-0808">Transferase</keyword>
<dbReference type="CDD" id="cd00075">
    <property type="entry name" value="HATPase"/>
    <property type="match status" value="1"/>
</dbReference>
<dbReference type="Pfam" id="PF00989">
    <property type="entry name" value="PAS"/>
    <property type="match status" value="1"/>
</dbReference>
<feature type="domain" description="Histidine kinase" evidence="6">
    <location>
        <begin position="571"/>
        <end position="790"/>
    </location>
</feature>
<dbReference type="PROSITE" id="PS50113">
    <property type="entry name" value="PAC"/>
    <property type="match status" value="3"/>
</dbReference>
<organism evidence="9 10">
    <name type="scientific">Flavobacterium celericrescens</name>
    <dbReference type="NCBI Taxonomy" id="2709780"/>
    <lineage>
        <taxon>Bacteria</taxon>
        <taxon>Pseudomonadati</taxon>
        <taxon>Bacteroidota</taxon>
        <taxon>Flavobacteriia</taxon>
        <taxon>Flavobacteriales</taxon>
        <taxon>Flavobacteriaceae</taxon>
        <taxon>Flavobacterium</taxon>
    </lineage>
</organism>
<feature type="domain" description="PAS" evidence="7">
    <location>
        <begin position="306"/>
        <end position="376"/>
    </location>
</feature>
<dbReference type="PANTHER" id="PTHR43304:SF1">
    <property type="entry name" value="PAC DOMAIN-CONTAINING PROTEIN"/>
    <property type="match status" value="1"/>
</dbReference>
<comment type="catalytic activity">
    <reaction evidence="1">
        <text>ATP + protein L-histidine = ADP + protein N-phospho-L-histidine.</text>
        <dbReference type="EC" id="2.7.13.3"/>
    </reaction>
</comment>
<dbReference type="InterPro" id="IPR003661">
    <property type="entry name" value="HisK_dim/P_dom"/>
</dbReference>
<evidence type="ECO:0000259" key="6">
    <source>
        <dbReference type="PROSITE" id="PS50109"/>
    </source>
</evidence>
<dbReference type="SMART" id="SM00086">
    <property type="entry name" value="PAC"/>
    <property type="match status" value="3"/>
</dbReference>
<evidence type="ECO:0000259" key="7">
    <source>
        <dbReference type="PROSITE" id="PS50112"/>
    </source>
</evidence>
<evidence type="ECO:0000256" key="5">
    <source>
        <dbReference type="ARBA" id="ARBA00022777"/>
    </source>
</evidence>
<evidence type="ECO:0000256" key="2">
    <source>
        <dbReference type="ARBA" id="ARBA00012438"/>
    </source>
</evidence>
<dbReference type="Proteomes" id="UP000761423">
    <property type="component" value="Unassembled WGS sequence"/>
</dbReference>
<reference evidence="9 10" key="1">
    <citation type="submission" date="2020-02" db="EMBL/GenBank/DDBJ databases">
        <authorList>
            <person name="Chen W.-M."/>
        </authorList>
    </citation>
    <scope>NUCLEOTIDE SEQUENCE [LARGE SCALE GENOMIC DNA]</scope>
    <source>
        <strain evidence="9 10">TWA-26</strain>
    </source>
</reference>
<keyword evidence="5" id="KW-0418">Kinase</keyword>
<dbReference type="InterPro" id="IPR013655">
    <property type="entry name" value="PAS_fold_3"/>
</dbReference>
<dbReference type="InterPro" id="IPR013767">
    <property type="entry name" value="PAS_fold"/>
</dbReference>
<feature type="domain" description="PAC" evidence="8">
    <location>
        <begin position="501"/>
        <end position="553"/>
    </location>
</feature>
<dbReference type="InterPro" id="IPR036097">
    <property type="entry name" value="HisK_dim/P_sf"/>
</dbReference>
<dbReference type="InterPro" id="IPR029016">
    <property type="entry name" value="GAF-like_dom_sf"/>
</dbReference>
<dbReference type="InterPro" id="IPR003018">
    <property type="entry name" value="GAF"/>
</dbReference>
<proteinExistence type="predicted"/>
<dbReference type="RefSeq" id="WP_166236468.1">
    <property type="nucleotide sequence ID" value="NZ_JAAJBV010000004.1"/>
</dbReference>
<feature type="domain" description="PAS" evidence="7">
    <location>
        <begin position="210"/>
        <end position="249"/>
    </location>
</feature>
<dbReference type="SUPFAM" id="SSF55874">
    <property type="entry name" value="ATPase domain of HSP90 chaperone/DNA topoisomerase II/histidine kinase"/>
    <property type="match status" value="1"/>
</dbReference>
<dbReference type="InterPro" id="IPR004358">
    <property type="entry name" value="Sig_transdc_His_kin-like_C"/>
</dbReference>
<dbReference type="Gene3D" id="1.10.287.130">
    <property type="match status" value="1"/>
</dbReference>
<dbReference type="NCBIfam" id="TIGR00229">
    <property type="entry name" value="sensory_box"/>
    <property type="match status" value="3"/>
</dbReference>
<dbReference type="SMART" id="SM00091">
    <property type="entry name" value="PAS"/>
    <property type="match status" value="3"/>
</dbReference>
<protein>
    <recommendedName>
        <fullName evidence="2">histidine kinase</fullName>
        <ecNumber evidence="2">2.7.13.3</ecNumber>
    </recommendedName>
</protein>
<evidence type="ECO:0000256" key="3">
    <source>
        <dbReference type="ARBA" id="ARBA00022553"/>
    </source>
</evidence>
<feature type="domain" description="PAC" evidence="8">
    <location>
        <begin position="253"/>
        <end position="305"/>
    </location>
</feature>
<evidence type="ECO:0000256" key="1">
    <source>
        <dbReference type="ARBA" id="ARBA00000085"/>
    </source>
</evidence>
<dbReference type="InterPro" id="IPR003594">
    <property type="entry name" value="HATPase_dom"/>
</dbReference>
<feature type="domain" description="PAS" evidence="7">
    <location>
        <begin position="429"/>
        <end position="499"/>
    </location>
</feature>
<dbReference type="Gene3D" id="3.30.450.20">
    <property type="entry name" value="PAS domain"/>
    <property type="match status" value="3"/>
</dbReference>